<gene>
    <name evidence="1" type="ORF">LCGC14_0932560</name>
</gene>
<sequence>MHLVKTLSRRKRGATEPPFVGQITELDGSPTDLSVGITDIRFRLGTPGLPLIIDKAVTLTAPVTGEWEYRPTSVEADALTPGEHLLHLIINWSDATVEPVPFDFYFKLEVLPSL</sequence>
<organism evidence="1">
    <name type="scientific">marine sediment metagenome</name>
    <dbReference type="NCBI Taxonomy" id="412755"/>
    <lineage>
        <taxon>unclassified sequences</taxon>
        <taxon>metagenomes</taxon>
        <taxon>ecological metagenomes</taxon>
    </lineage>
</organism>
<proteinExistence type="predicted"/>
<accession>A0A0F9R609</accession>
<evidence type="ECO:0000313" key="1">
    <source>
        <dbReference type="EMBL" id="KKN20736.1"/>
    </source>
</evidence>
<reference evidence="1" key="1">
    <citation type="journal article" date="2015" name="Nature">
        <title>Complex archaea that bridge the gap between prokaryotes and eukaryotes.</title>
        <authorList>
            <person name="Spang A."/>
            <person name="Saw J.H."/>
            <person name="Jorgensen S.L."/>
            <person name="Zaremba-Niedzwiedzka K."/>
            <person name="Martijn J."/>
            <person name="Lind A.E."/>
            <person name="van Eijk R."/>
            <person name="Schleper C."/>
            <person name="Guy L."/>
            <person name="Ettema T.J."/>
        </authorList>
    </citation>
    <scope>NUCLEOTIDE SEQUENCE</scope>
</reference>
<comment type="caution">
    <text evidence="1">The sequence shown here is derived from an EMBL/GenBank/DDBJ whole genome shotgun (WGS) entry which is preliminary data.</text>
</comment>
<dbReference type="AlphaFoldDB" id="A0A0F9R609"/>
<name>A0A0F9R609_9ZZZZ</name>
<dbReference type="EMBL" id="LAZR01003214">
    <property type="protein sequence ID" value="KKN20736.1"/>
    <property type="molecule type" value="Genomic_DNA"/>
</dbReference>
<protein>
    <submittedName>
        <fullName evidence="1">Uncharacterized protein</fullName>
    </submittedName>
</protein>